<feature type="region of interest" description="Disordered" evidence="5">
    <location>
        <begin position="143"/>
        <end position="193"/>
    </location>
</feature>
<dbReference type="Gene3D" id="3.50.50.60">
    <property type="entry name" value="FAD/NAD(P)-binding domain"/>
    <property type="match status" value="3"/>
</dbReference>
<evidence type="ECO:0000259" key="6">
    <source>
        <dbReference type="Pfam" id="PF00890"/>
    </source>
</evidence>
<evidence type="ECO:0000256" key="5">
    <source>
        <dbReference type="SAM" id="MobiDB-lite"/>
    </source>
</evidence>
<keyword evidence="2" id="KW-0285">Flavoprotein</keyword>
<evidence type="ECO:0000256" key="4">
    <source>
        <dbReference type="ARBA" id="ARBA00023002"/>
    </source>
</evidence>
<dbReference type="RefSeq" id="WP_160603422.1">
    <property type="nucleotide sequence ID" value="NZ_WTYX01000001.1"/>
</dbReference>
<dbReference type="Pfam" id="PF00890">
    <property type="entry name" value="FAD_binding_2"/>
    <property type="match status" value="1"/>
</dbReference>
<protein>
    <submittedName>
        <fullName evidence="7">FAD-binding protein</fullName>
    </submittedName>
</protein>
<dbReference type="NCBIfam" id="NF005511">
    <property type="entry name" value="PRK07121.1-4"/>
    <property type="match status" value="1"/>
</dbReference>
<dbReference type="Proteomes" id="UP000442714">
    <property type="component" value="Unassembled WGS sequence"/>
</dbReference>
<gene>
    <name evidence="7" type="ORF">GRI41_03690</name>
</gene>
<dbReference type="SUPFAM" id="SSF56425">
    <property type="entry name" value="Succinate dehydrogenase/fumarate reductase flavoprotein, catalytic domain"/>
    <property type="match status" value="1"/>
</dbReference>
<reference evidence="7 8" key="1">
    <citation type="submission" date="2019-12" db="EMBL/GenBank/DDBJ databases">
        <title>Genomic-based taxomic classification of the family Erythrobacteraceae.</title>
        <authorList>
            <person name="Xu L."/>
        </authorList>
    </citation>
    <scope>NUCLEOTIDE SEQUENCE [LARGE SCALE GENOMIC DNA]</scope>
    <source>
        <strain evidence="7 8">KCTC 52763</strain>
    </source>
</reference>
<accession>A0A844ZQ71</accession>
<feature type="domain" description="FAD-dependent oxidoreductase 2 FAD-binding" evidence="6">
    <location>
        <begin position="37"/>
        <end position="539"/>
    </location>
</feature>
<comment type="cofactor">
    <cofactor evidence="1">
        <name>FAD</name>
        <dbReference type="ChEBI" id="CHEBI:57692"/>
    </cofactor>
</comment>
<dbReference type="SUPFAM" id="SSF51905">
    <property type="entry name" value="FAD/NAD(P)-binding domain"/>
    <property type="match status" value="1"/>
</dbReference>
<dbReference type="GO" id="GO:0016491">
    <property type="term" value="F:oxidoreductase activity"/>
    <property type="evidence" value="ECO:0007669"/>
    <property type="project" value="UniProtKB-KW"/>
</dbReference>
<dbReference type="PANTHER" id="PTHR43400">
    <property type="entry name" value="FUMARATE REDUCTASE"/>
    <property type="match status" value="1"/>
</dbReference>
<keyword evidence="8" id="KW-1185">Reference proteome</keyword>
<dbReference type="AlphaFoldDB" id="A0A844ZQ71"/>
<dbReference type="EMBL" id="WTYX01000001">
    <property type="protein sequence ID" value="MXO89913.1"/>
    <property type="molecule type" value="Genomic_DNA"/>
</dbReference>
<sequence>MKPDHTFIEDLTPTSTRVEPADIVADPDAASWDDECDVLVVGVGMAGVCAALRAAEDPDLSVIAIDRGPGGGASKLSGGVIYMGGGTKAQREAGVEDAPDNMARYLSFETGDIVSPETVSRFAKASAHFQDWLEKYGARFGGPATDEKTSYPNSHSLYYSGNELTVPGRERATPAPRGHRAKPPEGGEPTKLSGEYLLPPLLASLDRAANAKVLRQARATRLIADANGNVIGVELKQIKPGFASWKHGKAWGLANNIIAATLGLTGKIYGTIIKAEQEHVETKRIRVRKGVVLSAGGFTYNREMMAKTAPDYLKSHPLGTIADDGSGIKLGMSVGAKTDHLDRISAWKFLYQPENWVKSCAIGPDGKRLVGEEYYGARTGEAVFGKAGGRGWMILDEPLQQLVVEEIGSMKKMLFQKIQFRATLKDYTVSAPTLPALAELLDVPASELEATIAEYNGYIERGEPDPLGKSEKYRRKIESGPFYATDIGGSLKVSPIPALTMGGLVVEEETGQVSNTDGAPIGGLYAAGRTAVGICSHYYVSGLSLGDCVFSGMRAAEAIRGNGGSAALI</sequence>
<dbReference type="PANTHER" id="PTHR43400:SF10">
    <property type="entry name" value="3-OXOSTEROID 1-DEHYDROGENASE"/>
    <property type="match status" value="1"/>
</dbReference>
<name>A0A844ZQ71_9SPHN</name>
<evidence type="ECO:0000256" key="2">
    <source>
        <dbReference type="ARBA" id="ARBA00022630"/>
    </source>
</evidence>
<evidence type="ECO:0000313" key="8">
    <source>
        <dbReference type="Proteomes" id="UP000442714"/>
    </source>
</evidence>
<dbReference type="InterPro" id="IPR003953">
    <property type="entry name" value="FAD-dep_OxRdtase_2_FAD-bd"/>
</dbReference>
<keyword evidence="4" id="KW-0560">Oxidoreductase</keyword>
<organism evidence="7 8">
    <name type="scientific">Pontixanthobacter aquaemixtae</name>
    <dbReference type="NCBI Taxonomy" id="1958940"/>
    <lineage>
        <taxon>Bacteria</taxon>
        <taxon>Pseudomonadati</taxon>
        <taxon>Pseudomonadota</taxon>
        <taxon>Alphaproteobacteria</taxon>
        <taxon>Sphingomonadales</taxon>
        <taxon>Erythrobacteraceae</taxon>
        <taxon>Pontixanthobacter</taxon>
    </lineage>
</organism>
<feature type="compositionally biased region" description="Polar residues" evidence="5">
    <location>
        <begin position="150"/>
        <end position="163"/>
    </location>
</feature>
<evidence type="ECO:0000256" key="3">
    <source>
        <dbReference type="ARBA" id="ARBA00022827"/>
    </source>
</evidence>
<dbReference type="OrthoDB" id="3178130at2"/>
<comment type="caution">
    <text evidence="7">The sequence shown here is derived from an EMBL/GenBank/DDBJ whole genome shotgun (WGS) entry which is preliminary data.</text>
</comment>
<keyword evidence="3" id="KW-0274">FAD</keyword>
<dbReference type="InterPro" id="IPR027477">
    <property type="entry name" value="Succ_DH/fumarate_Rdtase_cat_sf"/>
</dbReference>
<dbReference type="GO" id="GO:0008202">
    <property type="term" value="P:steroid metabolic process"/>
    <property type="evidence" value="ECO:0007669"/>
    <property type="project" value="UniProtKB-ARBA"/>
</dbReference>
<dbReference type="Gene3D" id="3.90.700.10">
    <property type="entry name" value="Succinate dehydrogenase/fumarate reductase flavoprotein, catalytic domain"/>
    <property type="match status" value="1"/>
</dbReference>
<dbReference type="InterPro" id="IPR050315">
    <property type="entry name" value="FAD-oxidoreductase_2"/>
</dbReference>
<evidence type="ECO:0000256" key="1">
    <source>
        <dbReference type="ARBA" id="ARBA00001974"/>
    </source>
</evidence>
<dbReference type="InterPro" id="IPR036188">
    <property type="entry name" value="FAD/NAD-bd_sf"/>
</dbReference>
<proteinExistence type="predicted"/>
<evidence type="ECO:0000313" key="7">
    <source>
        <dbReference type="EMBL" id="MXO89913.1"/>
    </source>
</evidence>